<dbReference type="Pfam" id="PF02867">
    <property type="entry name" value="Ribonuc_red_lgC"/>
    <property type="match status" value="1"/>
</dbReference>
<comment type="caution">
    <text evidence="3">The sequence shown here is derived from an EMBL/GenBank/DDBJ whole genome shotgun (WGS) entry which is preliminary data.</text>
</comment>
<dbReference type="GO" id="GO:0009263">
    <property type="term" value="P:deoxyribonucleotide biosynthetic process"/>
    <property type="evidence" value="ECO:0007669"/>
    <property type="project" value="TreeGrafter"/>
</dbReference>
<dbReference type="PANTHER" id="PTHR11573">
    <property type="entry name" value="RIBONUCLEOSIDE-DIPHOSPHATE REDUCTASE LARGE CHAIN"/>
    <property type="match status" value="1"/>
</dbReference>
<reference evidence="3 4" key="1">
    <citation type="submission" date="2018-08" db="EMBL/GenBank/DDBJ databases">
        <title>Bacillus jemisoniae sp. nov., Bacillus chryseoplanitiae sp. nov., Bacillus resnikiae sp. nov., and Bacillus frankliniae sp. nov., isolated from Viking spacecraft and associated surfaces.</title>
        <authorList>
            <person name="Seuylemezian A."/>
            <person name="Vaishampayan P."/>
        </authorList>
    </citation>
    <scope>NUCLEOTIDE SEQUENCE [LARGE SCALE GENOMIC DNA]</scope>
    <source>
        <strain evidence="3 4">MA001</strain>
    </source>
</reference>
<dbReference type="PANTHER" id="PTHR11573:SF6">
    <property type="entry name" value="RIBONUCLEOSIDE-DIPHOSPHATE REDUCTASE LARGE SUBUNIT"/>
    <property type="match status" value="1"/>
</dbReference>
<sequence length="116" mass="13528">MGNSTDGIDPLYEIEFYEEKKNFKFKVTAPGLTPNTYEYYKKTRFHLDQKESIKQNAARQRHVDQAISFNLYVHNTIKAKDLLDIHLTAWESQLKSTYYVRSTSSEFNNACESCSS</sequence>
<comment type="similarity">
    <text evidence="1">Belongs to the ribonucleoside diphosphate reductase large chain family.</text>
</comment>
<name>A0A398B7Z6_9BACI</name>
<proteinExistence type="inferred from homology"/>
<accession>A0A398B7Z6</accession>
<dbReference type="Gene3D" id="3.20.70.20">
    <property type="match status" value="1"/>
</dbReference>
<organism evidence="3 4">
    <name type="scientific">Peribacillus asahii</name>
    <dbReference type="NCBI Taxonomy" id="228899"/>
    <lineage>
        <taxon>Bacteria</taxon>
        <taxon>Bacillati</taxon>
        <taxon>Bacillota</taxon>
        <taxon>Bacilli</taxon>
        <taxon>Bacillales</taxon>
        <taxon>Bacillaceae</taxon>
        <taxon>Peribacillus</taxon>
    </lineage>
</organism>
<protein>
    <recommendedName>
        <fullName evidence="2">Ribonucleotide reductase large subunit C-terminal domain-containing protein</fullName>
    </recommendedName>
</protein>
<dbReference type="Proteomes" id="UP000266016">
    <property type="component" value="Unassembled WGS sequence"/>
</dbReference>
<dbReference type="GO" id="GO:0005524">
    <property type="term" value="F:ATP binding"/>
    <property type="evidence" value="ECO:0007669"/>
    <property type="project" value="TreeGrafter"/>
</dbReference>
<dbReference type="InterPro" id="IPR039718">
    <property type="entry name" value="Rrm1"/>
</dbReference>
<dbReference type="GO" id="GO:0005971">
    <property type="term" value="C:ribonucleoside-diphosphate reductase complex"/>
    <property type="evidence" value="ECO:0007669"/>
    <property type="project" value="TreeGrafter"/>
</dbReference>
<dbReference type="SUPFAM" id="SSF51998">
    <property type="entry name" value="PFL-like glycyl radical enzymes"/>
    <property type="match status" value="1"/>
</dbReference>
<feature type="domain" description="Ribonucleotide reductase large subunit C-terminal" evidence="2">
    <location>
        <begin position="26"/>
        <end position="100"/>
    </location>
</feature>
<keyword evidence="4" id="KW-1185">Reference proteome</keyword>
<evidence type="ECO:0000313" key="3">
    <source>
        <dbReference type="EMBL" id="RID86085.1"/>
    </source>
</evidence>
<dbReference type="AlphaFoldDB" id="A0A398B7Z6"/>
<dbReference type="EMBL" id="QWVS01000016">
    <property type="protein sequence ID" value="RID86085.1"/>
    <property type="molecule type" value="Genomic_DNA"/>
</dbReference>
<dbReference type="GO" id="GO:0004748">
    <property type="term" value="F:ribonucleoside-diphosphate reductase activity, thioredoxin disulfide as acceptor"/>
    <property type="evidence" value="ECO:0007669"/>
    <property type="project" value="TreeGrafter"/>
</dbReference>
<evidence type="ECO:0000259" key="2">
    <source>
        <dbReference type="Pfam" id="PF02867"/>
    </source>
</evidence>
<evidence type="ECO:0000256" key="1">
    <source>
        <dbReference type="ARBA" id="ARBA00010406"/>
    </source>
</evidence>
<gene>
    <name evidence="3" type="ORF">D1953_09930</name>
</gene>
<evidence type="ECO:0000313" key="4">
    <source>
        <dbReference type="Proteomes" id="UP000266016"/>
    </source>
</evidence>
<dbReference type="InterPro" id="IPR000788">
    <property type="entry name" value="RNR_lg_C"/>
</dbReference>